<protein>
    <submittedName>
        <fullName evidence="2">Uncharacterized protein</fullName>
    </submittedName>
</protein>
<organism evidence="2 3">
    <name type="scientific">Paeniglutamicibacter gangotriensis Lz1y</name>
    <dbReference type="NCBI Taxonomy" id="1276920"/>
    <lineage>
        <taxon>Bacteria</taxon>
        <taxon>Bacillati</taxon>
        <taxon>Actinomycetota</taxon>
        <taxon>Actinomycetes</taxon>
        <taxon>Micrococcales</taxon>
        <taxon>Micrococcaceae</taxon>
        <taxon>Paeniglutamicibacter</taxon>
    </lineage>
</organism>
<dbReference type="EMBL" id="AOCK01000006">
    <property type="protein sequence ID" value="EMQ98273.1"/>
    <property type="molecule type" value="Genomic_DNA"/>
</dbReference>
<feature type="region of interest" description="Disordered" evidence="1">
    <location>
        <begin position="1"/>
        <end position="54"/>
    </location>
</feature>
<feature type="compositionally biased region" description="Polar residues" evidence="1">
    <location>
        <begin position="27"/>
        <end position="38"/>
    </location>
</feature>
<dbReference type="PATRIC" id="fig|1276920.7.peg.2295"/>
<evidence type="ECO:0000313" key="3">
    <source>
        <dbReference type="Proteomes" id="UP000012015"/>
    </source>
</evidence>
<accession>M7NIC9</accession>
<evidence type="ECO:0000313" key="2">
    <source>
        <dbReference type="EMBL" id="EMQ98273.1"/>
    </source>
</evidence>
<dbReference type="Proteomes" id="UP000012015">
    <property type="component" value="Unassembled WGS sequence"/>
</dbReference>
<name>M7NIC9_9MICC</name>
<sequence length="215" mass="22383">MGRGLGITTTTTGCSGAADPFPPPVSTAKQTVQSQASDTGPAPEVVPADASTGTTVKTDAHKNVQKKVGEKAGLIDEKTKENYFTIEVTNATLASECTPRVGSAPLAPTRSIFLILDINATLAADVADKVGGDPEESYMPLVAETFSVATEQGTPDRNVTSETAWGCFDDSVLLPPVVNPGQTVTGKLVLAVEVTQGRVAYDPQENGGWSWPYGD</sequence>
<comment type="caution">
    <text evidence="2">The sequence shown here is derived from an EMBL/GenBank/DDBJ whole genome shotgun (WGS) entry which is preliminary data.</text>
</comment>
<dbReference type="STRING" id="1276920.ADIAG_02289"/>
<keyword evidence="3" id="KW-1185">Reference proteome</keyword>
<dbReference type="AlphaFoldDB" id="M7NIC9"/>
<reference evidence="2 3" key="1">
    <citation type="journal article" date="2013" name="Genome Announc.">
        <title>Draft Genome Sequence of Arthrobacter gangotriensis Strain Lz1yT, Isolated from a Penguin Rookery Soil Sample Collected in Antarctica, near the Indian Station Dakshin Gangotri.</title>
        <authorList>
            <person name="Shivaji S."/>
            <person name="Ara S."/>
            <person name="Bandi S."/>
            <person name="Singh A."/>
            <person name="Kumar Pinnaka A."/>
        </authorList>
    </citation>
    <scope>NUCLEOTIDE SEQUENCE [LARGE SCALE GENOMIC DNA]</scope>
    <source>
        <strain evidence="2 3">Lz1y</strain>
    </source>
</reference>
<feature type="compositionally biased region" description="Low complexity" evidence="1">
    <location>
        <begin position="1"/>
        <end position="16"/>
    </location>
</feature>
<evidence type="ECO:0000256" key="1">
    <source>
        <dbReference type="SAM" id="MobiDB-lite"/>
    </source>
</evidence>
<gene>
    <name evidence="2" type="ORF">ADIAG_02289</name>
</gene>
<proteinExistence type="predicted"/>